<protein>
    <submittedName>
        <fullName evidence="10">Arylsulfatase</fullName>
        <ecNumber evidence="10">3.1.6.1</ecNumber>
    </submittedName>
</protein>
<evidence type="ECO:0000256" key="7">
    <source>
        <dbReference type="SAM" id="MobiDB-lite"/>
    </source>
</evidence>
<evidence type="ECO:0000256" key="4">
    <source>
        <dbReference type="ARBA" id="ARBA00022729"/>
    </source>
</evidence>
<organism evidence="10 11">
    <name type="scientific">Novipirellula artificiosorum</name>
    <dbReference type="NCBI Taxonomy" id="2528016"/>
    <lineage>
        <taxon>Bacteria</taxon>
        <taxon>Pseudomonadati</taxon>
        <taxon>Planctomycetota</taxon>
        <taxon>Planctomycetia</taxon>
        <taxon>Pirellulales</taxon>
        <taxon>Pirellulaceae</taxon>
        <taxon>Novipirellula</taxon>
    </lineage>
</organism>
<comment type="similarity">
    <text evidence="2">Belongs to the sulfatase family.</text>
</comment>
<evidence type="ECO:0000313" key="11">
    <source>
        <dbReference type="Proteomes" id="UP000319143"/>
    </source>
</evidence>
<dbReference type="SUPFAM" id="SSF53649">
    <property type="entry name" value="Alkaline phosphatase-like"/>
    <property type="match status" value="1"/>
</dbReference>
<evidence type="ECO:0000256" key="6">
    <source>
        <dbReference type="ARBA" id="ARBA00022837"/>
    </source>
</evidence>
<dbReference type="GO" id="GO:0005737">
    <property type="term" value="C:cytoplasm"/>
    <property type="evidence" value="ECO:0007669"/>
    <property type="project" value="TreeGrafter"/>
</dbReference>
<feature type="signal peptide" evidence="8">
    <location>
        <begin position="1"/>
        <end position="21"/>
    </location>
</feature>
<feature type="domain" description="Sulfatase N-terminal" evidence="9">
    <location>
        <begin position="27"/>
        <end position="367"/>
    </location>
</feature>
<evidence type="ECO:0000256" key="1">
    <source>
        <dbReference type="ARBA" id="ARBA00001913"/>
    </source>
</evidence>
<keyword evidence="4 8" id="KW-0732">Signal</keyword>
<keyword evidence="11" id="KW-1185">Reference proteome</keyword>
<dbReference type="PANTHER" id="PTHR45953:SF1">
    <property type="entry name" value="IDURONATE 2-SULFATASE"/>
    <property type="match status" value="1"/>
</dbReference>
<feature type="region of interest" description="Disordered" evidence="7">
    <location>
        <begin position="133"/>
        <end position="162"/>
    </location>
</feature>
<dbReference type="Proteomes" id="UP000319143">
    <property type="component" value="Unassembled WGS sequence"/>
</dbReference>
<dbReference type="AlphaFoldDB" id="A0A5C6DD84"/>
<dbReference type="Gene3D" id="3.40.720.10">
    <property type="entry name" value="Alkaline Phosphatase, subunit A"/>
    <property type="match status" value="1"/>
</dbReference>
<comment type="cofactor">
    <cofactor evidence="1">
        <name>Ca(2+)</name>
        <dbReference type="ChEBI" id="CHEBI:29108"/>
    </cofactor>
</comment>
<dbReference type="InterPro" id="IPR000917">
    <property type="entry name" value="Sulfatase_N"/>
</dbReference>
<accession>A0A5C6DD84</accession>
<dbReference type="Pfam" id="PF00884">
    <property type="entry name" value="Sulfatase"/>
    <property type="match status" value="1"/>
</dbReference>
<sequence length="463" mass="51482" precursor="true">MKTRRTILVLLTLLFVVRAGAAEDAKPNILFIAIDDLRPELGCYGDTVVKSPHIDKLAAESMVFDRAYCSVAVCGASRASLMTGILPTKNRYIDFLAKVDEDTPNAVTMPQVFKDAGYFTKANGKVFHTATDTAERSWSRPARRVGDADSEESESAAPAARKKGGKGAKLFFDDADVPDNAYGDGIVAEQTIADLRELKESGKPFFLACGFIRPHLPFIAPKKYWDLYDEATLPIADNRFKPEDAPDALHGSGEFKTYSLGKFRPASEAFHRKMRHGYFASTSYSDKLTGDVLNELERLGLAENTIVILWGDHGWHLGEHNFWGKHNTMHNALRIPLIVKVPGKMQGKSGSLIQSVDIFPTLCSLAGLEVPKSVQGHSFVELLSAPDKKINEAVYARFKEADAVVTDQFTYSRYSNGEEMMYDLQKDPKENRNIVGNPEYASTLKFMREELHRRIKLAESAAF</sequence>
<dbReference type="GO" id="GO:0004065">
    <property type="term" value="F:arylsulfatase activity"/>
    <property type="evidence" value="ECO:0007669"/>
    <property type="project" value="UniProtKB-EC"/>
</dbReference>
<comment type="caution">
    <text evidence="10">The sequence shown here is derived from an EMBL/GenBank/DDBJ whole genome shotgun (WGS) entry which is preliminary data.</text>
</comment>
<dbReference type="PANTHER" id="PTHR45953">
    <property type="entry name" value="IDURONATE 2-SULFATASE"/>
    <property type="match status" value="1"/>
</dbReference>
<dbReference type="InterPro" id="IPR035874">
    <property type="entry name" value="IDS"/>
</dbReference>
<evidence type="ECO:0000256" key="3">
    <source>
        <dbReference type="ARBA" id="ARBA00022723"/>
    </source>
</evidence>
<gene>
    <name evidence="10" type="ORF">Poly41_49380</name>
</gene>
<keyword evidence="3" id="KW-0479">Metal-binding</keyword>
<feature type="chain" id="PRO_5023032725" evidence="8">
    <location>
        <begin position="22"/>
        <end position="463"/>
    </location>
</feature>
<dbReference type="CDD" id="cd16030">
    <property type="entry name" value="iduronate-2-sulfatase"/>
    <property type="match status" value="1"/>
</dbReference>
<keyword evidence="5 10" id="KW-0378">Hydrolase</keyword>
<evidence type="ECO:0000256" key="5">
    <source>
        <dbReference type="ARBA" id="ARBA00022801"/>
    </source>
</evidence>
<dbReference type="RefSeq" id="WP_146529440.1">
    <property type="nucleotide sequence ID" value="NZ_SJPV01000010.1"/>
</dbReference>
<dbReference type="EMBL" id="SJPV01000010">
    <property type="protein sequence ID" value="TWU33186.1"/>
    <property type="molecule type" value="Genomic_DNA"/>
</dbReference>
<dbReference type="OrthoDB" id="9782218at2"/>
<evidence type="ECO:0000256" key="2">
    <source>
        <dbReference type="ARBA" id="ARBA00008779"/>
    </source>
</evidence>
<dbReference type="GO" id="GO:0046872">
    <property type="term" value="F:metal ion binding"/>
    <property type="evidence" value="ECO:0007669"/>
    <property type="project" value="UniProtKB-KW"/>
</dbReference>
<dbReference type="GO" id="GO:0004423">
    <property type="term" value="F:iduronate-2-sulfatase activity"/>
    <property type="evidence" value="ECO:0007669"/>
    <property type="project" value="InterPro"/>
</dbReference>
<name>A0A5C6DD84_9BACT</name>
<proteinExistence type="inferred from homology"/>
<keyword evidence="6" id="KW-0106">Calcium</keyword>
<dbReference type="InterPro" id="IPR017850">
    <property type="entry name" value="Alkaline_phosphatase_core_sf"/>
</dbReference>
<evidence type="ECO:0000313" key="10">
    <source>
        <dbReference type="EMBL" id="TWU33186.1"/>
    </source>
</evidence>
<dbReference type="EC" id="3.1.6.1" evidence="10"/>
<evidence type="ECO:0000259" key="9">
    <source>
        <dbReference type="Pfam" id="PF00884"/>
    </source>
</evidence>
<evidence type="ECO:0000256" key="8">
    <source>
        <dbReference type="SAM" id="SignalP"/>
    </source>
</evidence>
<reference evidence="10 11" key="1">
    <citation type="submission" date="2019-02" db="EMBL/GenBank/DDBJ databases">
        <title>Deep-cultivation of Planctomycetes and their phenomic and genomic characterization uncovers novel biology.</title>
        <authorList>
            <person name="Wiegand S."/>
            <person name="Jogler M."/>
            <person name="Boedeker C."/>
            <person name="Pinto D."/>
            <person name="Vollmers J."/>
            <person name="Rivas-Marin E."/>
            <person name="Kohn T."/>
            <person name="Peeters S.H."/>
            <person name="Heuer A."/>
            <person name="Rast P."/>
            <person name="Oberbeckmann S."/>
            <person name="Bunk B."/>
            <person name="Jeske O."/>
            <person name="Meyerdierks A."/>
            <person name="Storesund J.E."/>
            <person name="Kallscheuer N."/>
            <person name="Luecker S."/>
            <person name="Lage O.M."/>
            <person name="Pohl T."/>
            <person name="Merkel B.J."/>
            <person name="Hornburger P."/>
            <person name="Mueller R.-W."/>
            <person name="Bruemmer F."/>
            <person name="Labrenz M."/>
            <person name="Spormann A.M."/>
            <person name="Op Den Camp H."/>
            <person name="Overmann J."/>
            <person name="Amann R."/>
            <person name="Jetten M.S.M."/>
            <person name="Mascher T."/>
            <person name="Medema M.H."/>
            <person name="Devos D.P."/>
            <person name="Kaster A.-K."/>
            <person name="Ovreas L."/>
            <person name="Rohde M."/>
            <person name="Galperin M.Y."/>
            <person name="Jogler C."/>
        </authorList>
    </citation>
    <scope>NUCLEOTIDE SEQUENCE [LARGE SCALE GENOMIC DNA]</scope>
    <source>
        <strain evidence="10 11">Poly41</strain>
    </source>
</reference>